<gene>
    <name evidence="1" type="ORF">DEX24_16155</name>
</gene>
<accession>A0A2U3AFP4</accession>
<keyword evidence="2" id="KW-1185">Reference proteome</keyword>
<comment type="caution">
    <text evidence="1">The sequence shown here is derived from an EMBL/GenBank/DDBJ whole genome shotgun (WGS) entry which is preliminary data.</text>
</comment>
<sequence>MNKDGFLDSKYEDEYLKQYCDSPQSYSHNTFFPVDYLGEDYWKLNKDDRAMFGKGNYYILSFYNEFKVNEKITVTIEKEKDDQLETTTLLTSTVRPEVNMTKPTVRKTTINLEAQSIKTLKATYDNKSVKVKKVSGTKYAIPVKKPKLNKKLKVTILYKDGLKETIEEKTSNPIENLSHYTTYSTDEYIEVKAKNTKTTDKVKVKVGKKYYSANFSKKGKAKVNLPNKVAAGKSYTFYIQDKYGNNLEKGRFFYYKYSKAKIGMSKSAVKGTLFYYNLGKPDEIAKYTSKKRTYEDWYYYRGNKSSKYYHITFVNGKVHSIYEK</sequence>
<dbReference type="EMBL" id="QFVR01000036">
    <property type="protein sequence ID" value="PWI23363.1"/>
    <property type="molecule type" value="Genomic_DNA"/>
</dbReference>
<dbReference type="Proteomes" id="UP000245938">
    <property type="component" value="Unassembled WGS sequence"/>
</dbReference>
<name>A0A2U3AFP4_9BACL</name>
<evidence type="ECO:0000313" key="2">
    <source>
        <dbReference type="Proteomes" id="UP000245938"/>
    </source>
</evidence>
<proteinExistence type="predicted"/>
<evidence type="ECO:0000313" key="1">
    <source>
        <dbReference type="EMBL" id="PWI23363.1"/>
    </source>
</evidence>
<organism evidence="1 2">
    <name type="scientific">Kurthia sibirica</name>
    <dbReference type="NCBI Taxonomy" id="202750"/>
    <lineage>
        <taxon>Bacteria</taxon>
        <taxon>Bacillati</taxon>
        <taxon>Bacillota</taxon>
        <taxon>Bacilli</taxon>
        <taxon>Bacillales</taxon>
        <taxon>Caryophanaceae</taxon>
        <taxon>Kurthia</taxon>
    </lineage>
</organism>
<dbReference type="AlphaFoldDB" id="A0A2U3AFP4"/>
<reference evidence="1 2" key="1">
    <citation type="submission" date="2018-05" db="EMBL/GenBank/DDBJ databases">
        <title>Kurthia sibirica genome sequence.</title>
        <authorList>
            <person name="Maclea K.S."/>
            <person name="Goen A.E."/>
        </authorList>
    </citation>
    <scope>NUCLEOTIDE SEQUENCE [LARGE SCALE GENOMIC DNA]</scope>
    <source>
        <strain evidence="1 2">ATCC 49154</strain>
    </source>
</reference>
<protein>
    <submittedName>
        <fullName evidence="1">Uncharacterized protein</fullName>
    </submittedName>
</protein>